<feature type="transmembrane region" description="Helical" evidence="1">
    <location>
        <begin position="52"/>
        <end position="72"/>
    </location>
</feature>
<accession>A0A8D8XHA6</accession>
<dbReference type="Pfam" id="PF05571">
    <property type="entry name" value="JAMP"/>
    <property type="match status" value="1"/>
</dbReference>
<name>A0A8D8XHA6_9HEMI</name>
<dbReference type="EMBL" id="HBUF01378592">
    <property type="protein sequence ID" value="CAG6729354.1"/>
    <property type="molecule type" value="Transcribed_RNA"/>
</dbReference>
<keyword evidence="1" id="KW-0812">Transmembrane</keyword>
<dbReference type="AlphaFoldDB" id="A0A8D8XHA6"/>
<organism evidence="2">
    <name type="scientific">Cacopsylla melanoneura</name>
    <dbReference type="NCBI Taxonomy" id="428564"/>
    <lineage>
        <taxon>Eukaryota</taxon>
        <taxon>Metazoa</taxon>
        <taxon>Ecdysozoa</taxon>
        <taxon>Arthropoda</taxon>
        <taxon>Hexapoda</taxon>
        <taxon>Insecta</taxon>
        <taxon>Pterygota</taxon>
        <taxon>Neoptera</taxon>
        <taxon>Paraneoptera</taxon>
        <taxon>Hemiptera</taxon>
        <taxon>Sternorrhyncha</taxon>
        <taxon>Psylloidea</taxon>
        <taxon>Psyllidae</taxon>
        <taxon>Psyllinae</taxon>
        <taxon>Cacopsylla</taxon>
    </lineage>
</organism>
<reference evidence="2" key="1">
    <citation type="submission" date="2021-05" db="EMBL/GenBank/DDBJ databases">
        <authorList>
            <person name="Alioto T."/>
            <person name="Alioto T."/>
            <person name="Gomez Garrido J."/>
        </authorList>
    </citation>
    <scope>NUCLEOTIDE SEQUENCE</scope>
</reference>
<dbReference type="EMBL" id="HBUF01545355">
    <property type="protein sequence ID" value="CAG6756712.1"/>
    <property type="molecule type" value="Transcribed_RNA"/>
</dbReference>
<dbReference type="EMBL" id="HBUF01545356">
    <property type="protein sequence ID" value="CAG6756713.1"/>
    <property type="molecule type" value="Transcribed_RNA"/>
</dbReference>
<feature type="transmembrane region" description="Helical" evidence="1">
    <location>
        <begin position="84"/>
        <end position="106"/>
    </location>
</feature>
<proteinExistence type="predicted"/>
<evidence type="ECO:0000256" key="1">
    <source>
        <dbReference type="SAM" id="Phobius"/>
    </source>
</evidence>
<feature type="transmembrane region" description="Helical" evidence="1">
    <location>
        <begin position="207"/>
        <end position="228"/>
    </location>
</feature>
<dbReference type="EMBL" id="HBUF01320954">
    <property type="protein sequence ID" value="CAG6694945.1"/>
    <property type="molecule type" value="Transcribed_RNA"/>
</dbReference>
<sequence length="301" mass="34194">MMDLSRCPGLYCGRFPLPDGNWSSCTACPRGFRANAASICEACNDNPTFYDWLYLGFMVMFPLICHWFAIDSTPQFRGSFNKEALILHLTAFVEVSLAAILTLLLVDPVGSYQIRSCKVDKLQDWYTVFYNPNPHYEYTLHCTQEAVFPLYTMVFIFYLLNIIVLTSIRPLIVKFFIAKGAARTVYFGLYLFPILALIHLICGGLIYYSFAYITIVLSVVSMATHFAFKLNQSVEFLLVSTITDLRNCLILLGHWALHAYGLVVITQPHVNPLLIVLLVPTPALFYILTSRFTDPNHLHSD</sequence>
<evidence type="ECO:0000313" key="2">
    <source>
        <dbReference type="EMBL" id="CAG6694939.1"/>
    </source>
</evidence>
<protein>
    <submittedName>
        <fullName evidence="2">JNK1/MAPK8-associated membrane protein</fullName>
    </submittedName>
</protein>
<dbReference type="EMBL" id="HBUF01320951">
    <property type="protein sequence ID" value="CAG6694939.1"/>
    <property type="molecule type" value="Transcribed_RNA"/>
</dbReference>
<dbReference type="EMBL" id="HBUF01320953">
    <property type="protein sequence ID" value="CAG6694943.1"/>
    <property type="molecule type" value="Transcribed_RNA"/>
</dbReference>
<dbReference type="PANTHER" id="PTHR12740">
    <property type="entry name" value="JNK1/MAPK8-ASSOCIATED MEMBRANE PROTEIN"/>
    <property type="match status" value="1"/>
</dbReference>
<feature type="transmembrane region" description="Helical" evidence="1">
    <location>
        <begin position="184"/>
        <end position="201"/>
    </location>
</feature>
<dbReference type="EMBL" id="HBUF01158502">
    <property type="protein sequence ID" value="CAG6649578.1"/>
    <property type="molecule type" value="Transcribed_RNA"/>
</dbReference>
<dbReference type="GO" id="GO:0016020">
    <property type="term" value="C:membrane"/>
    <property type="evidence" value="ECO:0007669"/>
    <property type="project" value="InterPro"/>
</dbReference>
<dbReference type="EMBL" id="HBUF01320952">
    <property type="protein sequence ID" value="CAG6694941.1"/>
    <property type="molecule type" value="Transcribed_RNA"/>
</dbReference>
<feature type="transmembrane region" description="Helical" evidence="1">
    <location>
        <begin position="150"/>
        <end position="172"/>
    </location>
</feature>
<dbReference type="EMBL" id="HBUF01158504">
    <property type="protein sequence ID" value="CAG6649580.1"/>
    <property type="molecule type" value="Transcribed_RNA"/>
</dbReference>
<dbReference type="EMBL" id="HBUF01158505">
    <property type="protein sequence ID" value="CAG6649581.1"/>
    <property type="molecule type" value="Transcribed_RNA"/>
</dbReference>
<feature type="transmembrane region" description="Helical" evidence="1">
    <location>
        <begin position="272"/>
        <end position="289"/>
    </location>
</feature>
<dbReference type="EMBL" id="HBUF01545357">
    <property type="protein sequence ID" value="CAG6756714.1"/>
    <property type="molecule type" value="Transcribed_RNA"/>
</dbReference>
<dbReference type="EMBL" id="HBUF01158503">
    <property type="protein sequence ID" value="CAG6649579.1"/>
    <property type="molecule type" value="Transcribed_RNA"/>
</dbReference>
<dbReference type="InterPro" id="IPR008485">
    <property type="entry name" value="JAMP"/>
</dbReference>
<dbReference type="EMBL" id="HBUF01378591">
    <property type="protein sequence ID" value="CAG6729353.1"/>
    <property type="molecule type" value="Transcribed_RNA"/>
</dbReference>
<keyword evidence="1" id="KW-1133">Transmembrane helix</keyword>
<dbReference type="GO" id="GO:0006986">
    <property type="term" value="P:response to unfolded protein"/>
    <property type="evidence" value="ECO:0007669"/>
    <property type="project" value="InterPro"/>
</dbReference>
<dbReference type="PANTHER" id="PTHR12740:SF4">
    <property type="entry name" value="JNK1_MAPK8-ASSOCIATED MEMBRANE PROTEIN"/>
    <property type="match status" value="1"/>
</dbReference>
<dbReference type="GO" id="GO:0031625">
    <property type="term" value="F:ubiquitin protein ligase binding"/>
    <property type="evidence" value="ECO:0007669"/>
    <property type="project" value="TreeGrafter"/>
</dbReference>
<keyword evidence="1" id="KW-0472">Membrane</keyword>
<feature type="transmembrane region" description="Helical" evidence="1">
    <location>
        <begin position="248"/>
        <end position="266"/>
    </location>
</feature>
<dbReference type="GO" id="GO:0036503">
    <property type="term" value="P:ERAD pathway"/>
    <property type="evidence" value="ECO:0007669"/>
    <property type="project" value="TreeGrafter"/>
</dbReference>